<keyword evidence="1" id="KW-0732">Signal</keyword>
<feature type="signal peptide" evidence="1">
    <location>
        <begin position="1"/>
        <end position="22"/>
    </location>
</feature>
<evidence type="ECO:0000256" key="1">
    <source>
        <dbReference type="SAM" id="SignalP"/>
    </source>
</evidence>
<evidence type="ECO:0000313" key="3">
    <source>
        <dbReference type="Proteomes" id="UP000030341"/>
    </source>
</evidence>
<dbReference type="EMBL" id="CP009888">
    <property type="protein sequence ID" value="AIY65186.1"/>
    <property type="molecule type" value="Genomic_DNA"/>
</dbReference>
<feature type="chain" id="PRO_5002026954" description="Lipoprotein" evidence="1">
    <location>
        <begin position="23"/>
        <end position="104"/>
    </location>
</feature>
<protein>
    <recommendedName>
        <fullName evidence="4">Lipoprotein</fullName>
    </recommendedName>
</protein>
<name>A0A0A7EGK2_9GAMM</name>
<evidence type="ECO:0000313" key="2">
    <source>
        <dbReference type="EMBL" id="AIY65186.1"/>
    </source>
</evidence>
<accession>A0A0A7EGK2</accession>
<sequence>MLRLLIALLVTIVVAGCSSSMGTTEYSLEPMVQADGSIVCCKATVYNSKDYDKLKFKFVKKSDGTIEAVLDESGVSASDPATVNAENNGKMLDAINQLIPKVTD</sequence>
<dbReference type="STRING" id="1348114.OM33_08460"/>
<dbReference type="HOGENOM" id="CLU_2247803_0_0_6"/>
<dbReference type="Proteomes" id="UP000030341">
    <property type="component" value="Chromosome 1"/>
</dbReference>
<dbReference type="AlphaFoldDB" id="A0A0A7EGK2"/>
<proteinExistence type="predicted"/>
<reference evidence="2 3" key="1">
    <citation type="submission" date="2014-11" db="EMBL/GenBank/DDBJ databases">
        <title>Complete Genome Sequence of Pseudoalteromonas sp. Strain OCN003 Isolated from Kaneohe Bay, Oahu, Hawaii.</title>
        <authorList>
            <person name="Beurmann S."/>
            <person name="Videau P."/>
            <person name="Ushijima B."/>
            <person name="Smith A.M."/>
            <person name="Aeby G.S."/>
            <person name="Callahan S.M."/>
            <person name="Belcaid M."/>
        </authorList>
    </citation>
    <scope>NUCLEOTIDE SEQUENCE [LARGE SCALE GENOMIC DNA]</scope>
    <source>
        <strain evidence="2 3">OCN003</strain>
    </source>
</reference>
<dbReference type="RefSeq" id="WP_038640836.1">
    <property type="nucleotide sequence ID" value="NZ_CP009888.1"/>
</dbReference>
<keyword evidence="3" id="KW-1185">Reference proteome</keyword>
<dbReference type="KEGG" id="pseo:OM33_08460"/>
<evidence type="ECO:0008006" key="4">
    <source>
        <dbReference type="Google" id="ProtNLM"/>
    </source>
</evidence>
<gene>
    <name evidence="2" type="ORF">OM33_08460</name>
</gene>
<dbReference type="PROSITE" id="PS51257">
    <property type="entry name" value="PROKAR_LIPOPROTEIN"/>
    <property type="match status" value="1"/>
</dbReference>
<organism evidence="2 3">
    <name type="scientific">Pseudoalteromonas piratica</name>
    <dbReference type="NCBI Taxonomy" id="1348114"/>
    <lineage>
        <taxon>Bacteria</taxon>
        <taxon>Pseudomonadati</taxon>
        <taxon>Pseudomonadota</taxon>
        <taxon>Gammaproteobacteria</taxon>
        <taxon>Alteromonadales</taxon>
        <taxon>Pseudoalteromonadaceae</taxon>
        <taxon>Pseudoalteromonas</taxon>
    </lineage>
</organism>